<dbReference type="EMBL" id="RFFG01000194">
    <property type="protein sequence ID" value="RMI32484.1"/>
    <property type="molecule type" value="Genomic_DNA"/>
</dbReference>
<dbReference type="AlphaFoldDB" id="A0A3M2L522"/>
<comment type="caution">
    <text evidence="2">The sequence shown here is derived from an EMBL/GenBank/DDBJ whole genome shotgun (WGS) entry which is preliminary data.</text>
</comment>
<organism evidence="2 3">
    <name type="scientific">Actinomadura harenae</name>
    <dbReference type="NCBI Taxonomy" id="2483351"/>
    <lineage>
        <taxon>Bacteria</taxon>
        <taxon>Bacillati</taxon>
        <taxon>Actinomycetota</taxon>
        <taxon>Actinomycetes</taxon>
        <taxon>Streptosporangiales</taxon>
        <taxon>Thermomonosporaceae</taxon>
        <taxon>Actinomadura</taxon>
    </lineage>
</organism>
<dbReference type="CDD" id="cd00093">
    <property type="entry name" value="HTH_XRE"/>
    <property type="match status" value="1"/>
</dbReference>
<dbReference type="Proteomes" id="UP000282674">
    <property type="component" value="Unassembled WGS sequence"/>
</dbReference>
<evidence type="ECO:0000313" key="3">
    <source>
        <dbReference type="Proteomes" id="UP000282674"/>
    </source>
</evidence>
<protein>
    <submittedName>
        <fullName evidence="2">XRE family transcriptional regulator</fullName>
    </submittedName>
</protein>
<sequence>MMSANRNNPSPTMRRRRLGAELRRLRESAGKVGDEVSTQLGWYSAKVSKIETGRITVGWGDVADLLDLYGVPVGEQRDRLIALARESKSTRRDEWWQPFNDLLSRNYKTAVDLETSATSLRIFEPFVIPGLLQNEDYARAIIKGRREYAEEEVERRVELRMKRQAVVATGGNLDMWVILDEAALRREIGGPEVMSRQLRRLLEVAEAPGVQVQVVPFGIGPHAAMSGSFGIFSFSEETDPDVVFVETIAGTLYLERNEDIAASKLAFEHLHAAARDLAGSLELISAAARTYEQR</sequence>
<dbReference type="Pfam" id="PF19054">
    <property type="entry name" value="DUF5753"/>
    <property type="match status" value="1"/>
</dbReference>
<dbReference type="InterPro" id="IPR001387">
    <property type="entry name" value="Cro/C1-type_HTH"/>
</dbReference>
<dbReference type="InterPro" id="IPR010982">
    <property type="entry name" value="Lambda_DNA-bd_dom_sf"/>
</dbReference>
<feature type="domain" description="DUF5753" evidence="1">
    <location>
        <begin position="108"/>
        <end position="285"/>
    </location>
</feature>
<proteinExistence type="predicted"/>
<dbReference type="Gene3D" id="1.10.260.40">
    <property type="entry name" value="lambda repressor-like DNA-binding domains"/>
    <property type="match status" value="1"/>
</dbReference>
<evidence type="ECO:0000259" key="1">
    <source>
        <dbReference type="Pfam" id="PF19054"/>
    </source>
</evidence>
<dbReference type="SUPFAM" id="SSF47413">
    <property type="entry name" value="lambda repressor-like DNA-binding domains"/>
    <property type="match status" value="1"/>
</dbReference>
<accession>A0A3M2L522</accession>
<name>A0A3M2L522_9ACTN</name>
<gene>
    <name evidence="2" type="ORF">EBO15_41990</name>
</gene>
<dbReference type="GO" id="GO:0003677">
    <property type="term" value="F:DNA binding"/>
    <property type="evidence" value="ECO:0007669"/>
    <property type="project" value="InterPro"/>
</dbReference>
<keyword evidence="3" id="KW-1185">Reference proteome</keyword>
<dbReference type="Pfam" id="PF13560">
    <property type="entry name" value="HTH_31"/>
    <property type="match status" value="1"/>
</dbReference>
<reference evidence="2 3" key="1">
    <citation type="submission" date="2018-10" db="EMBL/GenBank/DDBJ databases">
        <title>Isolation from soil.</title>
        <authorList>
            <person name="Hu J."/>
        </authorList>
    </citation>
    <scope>NUCLEOTIDE SEQUENCE [LARGE SCALE GENOMIC DNA]</scope>
    <source>
        <strain evidence="2 3">NEAU-Ht49</strain>
    </source>
</reference>
<evidence type="ECO:0000313" key="2">
    <source>
        <dbReference type="EMBL" id="RMI32484.1"/>
    </source>
</evidence>
<dbReference type="InterPro" id="IPR043917">
    <property type="entry name" value="DUF5753"/>
</dbReference>